<dbReference type="PANTHER" id="PTHR40266">
    <property type="entry name" value="TOXIN HIGB-1"/>
    <property type="match status" value="1"/>
</dbReference>
<evidence type="ECO:0000313" key="1">
    <source>
        <dbReference type="EMBL" id="ROO32850.1"/>
    </source>
</evidence>
<dbReference type="RefSeq" id="WP_123656785.1">
    <property type="nucleotide sequence ID" value="NZ_AYKG01000001.1"/>
</dbReference>
<dbReference type="Gene3D" id="3.30.2310.20">
    <property type="entry name" value="RelE-like"/>
    <property type="match status" value="1"/>
</dbReference>
<evidence type="ECO:0000313" key="2">
    <source>
        <dbReference type="Proteomes" id="UP000285310"/>
    </source>
</evidence>
<accession>A0A423Q2H8</accession>
<organism evidence="1 2">
    <name type="scientific">Salinisphaera japonica YTM-1</name>
    <dbReference type="NCBI Taxonomy" id="1209778"/>
    <lineage>
        <taxon>Bacteria</taxon>
        <taxon>Pseudomonadati</taxon>
        <taxon>Pseudomonadota</taxon>
        <taxon>Gammaproteobacteria</taxon>
        <taxon>Salinisphaerales</taxon>
        <taxon>Salinisphaeraceae</taxon>
        <taxon>Salinisphaera</taxon>
    </lineage>
</organism>
<comment type="caution">
    <text evidence="1">The sequence shown here is derived from an EMBL/GenBank/DDBJ whole genome shotgun (WGS) entry which is preliminary data.</text>
</comment>
<keyword evidence="2" id="KW-1185">Reference proteome</keyword>
<dbReference type="Pfam" id="PF05015">
    <property type="entry name" value="HigB-like_toxin"/>
    <property type="match status" value="1"/>
</dbReference>
<dbReference type="PANTHER" id="PTHR40266:SF2">
    <property type="entry name" value="TOXIN HIGB-1"/>
    <property type="match status" value="1"/>
</dbReference>
<proteinExistence type="predicted"/>
<dbReference type="Proteomes" id="UP000285310">
    <property type="component" value="Unassembled WGS sequence"/>
</dbReference>
<name>A0A423Q2H8_9GAMM</name>
<dbReference type="SUPFAM" id="SSF143011">
    <property type="entry name" value="RelE-like"/>
    <property type="match status" value="1"/>
</dbReference>
<dbReference type="OrthoDB" id="9801102at2"/>
<dbReference type="InterPro" id="IPR035093">
    <property type="entry name" value="RelE/ParE_toxin_dom_sf"/>
</dbReference>
<dbReference type="InParanoid" id="A0A423Q2H8"/>
<sequence length="97" mass="11042">MIVSFGNRATSDLFHGRASNKVRRLPSQIVEPALYKLDLLNAAAVIEDLRVPPGNRLEILRGEYAGFHSIRINRQWRLVFRWHAGAAYEVAIVDYHG</sequence>
<protein>
    <submittedName>
        <fullName evidence="1">Plasmid maintenance system killer protein</fullName>
    </submittedName>
</protein>
<dbReference type="EMBL" id="AYKG01000001">
    <property type="protein sequence ID" value="ROO32850.1"/>
    <property type="molecule type" value="Genomic_DNA"/>
</dbReference>
<dbReference type="AlphaFoldDB" id="A0A423Q2H8"/>
<dbReference type="InterPro" id="IPR007711">
    <property type="entry name" value="HigB-1"/>
</dbReference>
<reference evidence="1 2" key="1">
    <citation type="submission" date="2013-10" db="EMBL/GenBank/DDBJ databases">
        <title>Salinisphaera japonica YTM-1 Genome Sequencing.</title>
        <authorList>
            <person name="Lai Q."/>
            <person name="Li C."/>
            <person name="Shao Z."/>
        </authorList>
    </citation>
    <scope>NUCLEOTIDE SEQUENCE [LARGE SCALE GENOMIC DNA]</scope>
    <source>
        <strain evidence="1 2">YTM-1</strain>
    </source>
</reference>
<gene>
    <name evidence="1" type="ORF">SAJA_01055</name>
</gene>